<dbReference type="OrthoDB" id="122708at2157"/>
<sequence>MIKVAVVVLADTETYGDMARVHNALEAAKEFKEAKDDFRLIFDGAGTKWINELSKPEHKLHELFESVMDKKFTGVCSFCSDFFGATESTQAAGIPLMSEFEEHPSFRKLISQGYQIITF</sequence>
<dbReference type="Gene3D" id="3.40.1260.10">
    <property type="entry name" value="DsrEFH-like"/>
    <property type="match status" value="1"/>
</dbReference>
<name>A0A062UZD2_9EURY</name>
<dbReference type="Pfam" id="PF02635">
    <property type="entry name" value="DsrE"/>
    <property type="match status" value="1"/>
</dbReference>
<reference evidence="1 2" key="1">
    <citation type="journal article" date="2013" name="Nature">
        <title>Anaerobic oxidation of methane coupled to nitrate reduction in a novel archaeal lineage.</title>
        <authorList>
            <person name="Haroon M.F."/>
            <person name="Hu S."/>
            <person name="Shi Y."/>
            <person name="Imelfort M."/>
            <person name="Keller J."/>
            <person name="Hugenholtz P."/>
            <person name="Yuan Z."/>
            <person name="Tyson G.W."/>
        </authorList>
    </citation>
    <scope>NUCLEOTIDE SEQUENCE [LARGE SCALE GENOMIC DNA]</scope>
    <source>
        <strain evidence="1 2">ANME-2d</strain>
    </source>
</reference>
<dbReference type="SUPFAM" id="SSF75169">
    <property type="entry name" value="DsrEFH-like"/>
    <property type="match status" value="1"/>
</dbReference>
<dbReference type="InterPro" id="IPR027396">
    <property type="entry name" value="DsrEFH-like"/>
</dbReference>
<keyword evidence="2" id="KW-1185">Reference proteome</keyword>
<protein>
    <submittedName>
        <fullName evidence="1">Uncharacterized protein</fullName>
    </submittedName>
</protein>
<comment type="caution">
    <text evidence="1">The sequence shown here is derived from an EMBL/GenBank/DDBJ whole genome shotgun (WGS) entry which is preliminary data.</text>
</comment>
<dbReference type="Proteomes" id="UP000027153">
    <property type="component" value="Unassembled WGS sequence"/>
</dbReference>
<evidence type="ECO:0000313" key="2">
    <source>
        <dbReference type="Proteomes" id="UP000027153"/>
    </source>
</evidence>
<gene>
    <name evidence="1" type="ORF">ANME2D_02517</name>
</gene>
<organism evidence="1 2">
    <name type="scientific">Candidatus Methanoperedens nitratireducens</name>
    <dbReference type="NCBI Taxonomy" id="1392998"/>
    <lineage>
        <taxon>Archaea</taxon>
        <taxon>Methanobacteriati</taxon>
        <taxon>Methanobacteriota</taxon>
        <taxon>Stenosarchaea group</taxon>
        <taxon>Methanomicrobia</taxon>
        <taxon>Methanosarcinales</taxon>
        <taxon>ANME-2 cluster</taxon>
        <taxon>Candidatus Methanoperedentaceae</taxon>
        <taxon>Candidatus Methanoperedens</taxon>
    </lineage>
</organism>
<dbReference type="EMBL" id="JMIY01000007">
    <property type="protein sequence ID" value="KCZ70497.1"/>
    <property type="molecule type" value="Genomic_DNA"/>
</dbReference>
<proteinExistence type="predicted"/>
<evidence type="ECO:0000313" key="1">
    <source>
        <dbReference type="EMBL" id="KCZ70497.1"/>
    </source>
</evidence>
<accession>A0A062UZD2</accession>
<dbReference type="InterPro" id="IPR003787">
    <property type="entry name" value="Sulphur_relay_DsrE/F-like"/>
</dbReference>
<dbReference type="RefSeq" id="WP_048092140.1">
    <property type="nucleotide sequence ID" value="NZ_JMIY01000007.1"/>
</dbReference>
<dbReference type="AlphaFoldDB" id="A0A062UZD2"/>